<accession>A0A1Q9D0I5</accession>
<name>A0A1Q9D0I5_SYMMI</name>
<evidence type="ECO:0000313" key="3">
    <source>
        <dbReference type="Proteomes" id="UP000186817"/>
    </source>
</evidence>
<organism evidence="2 3">
    <name type="scientific">Symbiodinium microadriaticum</name>
    <name type="common">Dinoflagellate</name>
    <name type="synonym">Zooxanthella microadriatica</name>
    <dbReference type="NCBI Taxonomy" id="2951"/>
    <lineage>
        <taxon>Eukaryota</taxon>
        <taxon>Sar</taxon>
        <taxon>Alveolata</taxon>
        <taxon>Dinophyceae</taxon>
        <taxon>Suessiales</taxon>
        <taxon>Symbiodiniaceae</taxon>
        <taxon>Symbiodinium</taxon>
    </lineage>
</organism>
<dbReference type="Proteomes" id="UP000186817">
    <property type="component" value="Unassembled WGS sequence"/>
</dbReference>
<evidence type="ECO:0000256" key="1">
    <source>
        <dbReference type="SAM" id="MobiDB-lite"/>
    </source>
</evidence>
<protein>
    <submittedName>
        <fullName evidence="2">Uncharacterized protein</fullName>
    </submittedName>
</protein>
<evidence type="ECO:0000313" key="2">
    <source>
        <dbReference type="EMBL" id="OLP88685.1"/>
    </source>
</evidence>
<gene>
    <name evidence="2" type="ORF">AK812_SmicGene29924</name>
</gene>
<feature type="region of interest" description="Disordered" evidence="1">
    <location>
        <begin position="539"/>
        <end position="566"/>
    </location>
</feature>
<dbReference type="OrthoDB" id="449313at2759"/>
<keyword evidence="3" id="KW-1185">Reference proteome</keyword>
<sequence length="566" mass="60864">MEKVGRANVPLQGAAHTGAVVAPMATTTQRALEPVVPQQWLARTSARDLDPADRRRLDLVVYGSTPLGEGRPQPSAATRDGAAITVAEKRKRVAYPELLRSAESVPRVTQLVRLRAQRAPAPRGYSSRHWRMEAVEQSTTPTSRPLLNGCASLISDAYIQQRLELKHAERDRPVQRIGVEDVAVALLRQLARKLPPACLAPAAAAEYADQHDAAMLHCLATLLGHADASLPPEATRAAHLALRFGAWMDTLPVIRLRATSVVDRLMQCLRAPAAGRMPSVLAATQAAAYLRNEGVQVASWEEAIPGQADLRPRGDEPSDCLRGWQRTAAHSCDERALEMQLSALTPASRALLLSQAGPHSARALTVPPTSEDVSIPRPLDEYGDHRAACATSGILASRAVPIERAIARVCQEAGARFGRNVALAAMNLDVPIHDGRRIKFLYNGLPLWHGAQLAVDATLVSPAQAQANLSRARQRQEVVWSSLGLRLAATGTPKPPPSSACSRALGWVLRWSGPVAVVAQRALAATFLELPLHTEPCAAGPSPAPHELLADARWTSEQPSRVPGRP</sequence>
<reference evidence="2 3" key="1">
    <citation type="submission" date="2016-02" db="EMBL/GenBank/DDBJ databases">
        <title>Genome analysis of coral dinoflagellate symbionts highlights evolutionary adaptations to a symbiotic lifestyle.</title>
        <authorList>
            <person name="Aranda M."/>
            <person name="Li Y."/>
            <person name="Liew Y.J."/>
            <person name="Baumgarten S."/>
            <person name="Simakov O."/>
            <person name="Wilson M."/>
            <person name="Piel J."/>
            <person name="Ashoor H."/>
            <person name="Bougouffa S."/>
            <person name="Bajic V.B."/>
            <person name="Ryu T."/>
            <person name="Ravasi T."/>
            <person name="Bayer T."/>
            <person name="Micklem G."/>
            <person name="Kim H."/>
            <person name="Bhak J."/>
            <person name="Lajeunesse T.C."/>
            <person name="Voolstra C.R."/>
        </authorList>
    </citation>
    <scope>NUCLEOTIDE SEQUENCE [LARGE SCALE GENOMIC DNA]</scope>
    <source>
        <strain evidence="2 3">CCMP2467</strain>
    </source>
</reference>
<comment type="caution">
    <text evidence="2">The sequence shown here is derived from an EMBL/GenBank/DDBJ whole genome shotgun (WGS) entry which is preliminary data.</text>
</comment>
<dbReference type="AlphaFoldDB" id="A0A1Q9D0I5"/>
<dbReference type="EMBL" id="LSRX01000800">
    <property type="protein sequence ID" value="OLP88685.1"/>
    <property type="molecule type" value="Genomic_DNA"/>
</dbReference>
<proteinExistence type="predicted"/>